<dbReference type="InterPro" id="IPR042099">
    <property type="entry name" value="ANL_N_sf"/>
</dbReference>
<evidence type="ECO:0000256" key="1">
    <source>
        <dbReference type="ARBA" id="ARBA00006432"/>
    </source>
</evidence>
<name>A0ABR7LJ01_9ACTN</name>
<reference evidence="4 5" key="1">
    <citation type="submission" date="2020-06" db="EMBL/GenBank/DDBJ databases">
        <title>Actinomadura xiongansis sp. nov., isolated from soil of Baiyangdian.</title>
        <authorList>
            <person name="Zhang X."/>
        </authorList>
    </citation>
    <scope>NUCLEOTIDE SEQUENCE [LARGE SCALE GENOMIC DNA]</scope>
    <source>
        <strain evidence="4 5">HBUM206468</strain>
    </source>
</reference>
<proteinExistence type="inferred from homology"/>
<dbReference type="RefSeq" id="WP_222721855.1">
    <property type="nucleotide sequence ID" value="NZ_BAAAOK010000008.1"/>
</dbReference>
<evidence type="ECO:0000256" key="2">
    <source>
        <dbReference type="ARBA" id="ARBA00022598"/>
    </source>
</evidence>
<dbReference type="Proteomes" id="UP000805614">
    <property type="component" value="Unassembled WGS sequence"/>
</dbReference>
<dbReference type="SUPFAM" id="SSF56801">
    <property type="entry name" value="Acetyl-CoA synthetase-like"/>
    <property type="match status" value="1"/>
</dbReference>
<dbReference type="EMBL" id="JABVEC010000002">
    <property type="protein sequence ID" value="MBC6464796.1"/>
    <property type="molecule type" value="Genomic_DNA"/>
</dbReference>
<dbReference type="Pfam" id="PF00501">
    <property type="entry name" value="AMP-binding"/>
    <property type="match status" value="1"/>
</dbReference>
<evidence type="ECO:0000313" key="4">
    <source>
        <dbReference type="EMBL" id="MBC6464796.1"/>
    </source>
</evidence>
<sequence>MPEPTPADLLASVVAADPTRPLVTFYDDATGERIELSGRTFANWVAKTANLLVDGLDAEPGDRVALALPPHWQTAVWLMACWSAGVVAVPVEAAGLGDVDADVVVAAEALLPQVPAETGAREVVGLSLHSLGAPLAAAPAGVVDYAADIRTYGDDFVPYAVTNPNEPALVVSNTTFTAAELVDRGREMALTWQLDAGSRILTDLPFITLEGVLVTLLAPLTANSSVIILRNLDKAALDRRISLEHVTAVAGVPGWDPGTGPVRRLL</sequence>
<comment type="similarity">
    <text evidence="1">Belongs to the ATP-dependent AMP-binding enzyme family.</text>
</comment>
<dbReference type="PANTHER" id="PTHR43201:SF5">
    <property type="entry name" value="MEDIUM-CHAIN ACYL-COA LIGASE ACSF2, MITOCHONDRIAL"/>
    <property type="match status" value="1"/>
</dbReference>
<keyword evidence="5" id="KW-1185">Reference proteome</keyword>
<comment type="caution">
    <text evidence="4">The sequence shown here is derived from an EMBL/GenBank/DDBJ whole genome shotgun (WGS) entry which is preliminary data.</text>
</comment>
<protein>
    <submittedName>
        <fullName evidence="4">TIGR03089 family protein</fullName>
    </submittedName>
</protein>
<dbReference type="PANTHER" id="PTHR43201">
    <property type="entry name" value="ACYL-COA SYNTHETASE"/>
    <property type="match status" value="1"/>
</dbReference>
<dbReference type="InterPro" id="IPR017523">
    <property type="entry name" value="Rv3268"/>
</dbReference>
<dbReference type="Gene3D" id="3.40.50.12780">
    <property type="entry name" value="N-terminal domain of ligase-like"/>
    <property type="match status" value="1"/>
</dbReference>
<accession>A0ABR7LJ01</accession>
<keyword evidence="2" id="KW-0436">Ligase</keyword>
<evidence type="ECO:0000313" key="5">
    <source>
        <dbReference type="Proteomes" id="UP000805614"/>
    </source>
</evidence>
<dbReference type="NCBIfam" id="TIGR03089">
    <property type="entry name" value="TIGR03089 family protein"/>
    <property type="match status" value="1"/>
</dbReference>
<organism evidence="4 5">
    <name type="scientific">Actinomadura alba</name>
    <dbReference type="NCBI Taxonomy" id="406431"/>
    <lineage>
        <taxon>Bacteria</taxon>
        <taxon>Bacillati</taxon>
        <taxon>Actinomycetota</taxon>
        <taxon>Actinomycetes</taxon>
        <taxon>Streptosporangiales</taxon>
        <taxon>Thermomonosporaceae</taxon>
        <taxon>Actinomadura</taxon>
    </lineage>
</organism>
<feature type="domain" description="AMP-dependent synthetase/ligase" evidence="3">
    <location>
        <begin position="15"/>
        <end position="93"/>
    </location>
</feature>
<dbReference type="InterPro" id="IPR000873">
    <property type="entry name" value="AMP-dep_synth/lig_dom"/>
</dbReference>
<evidence type="ECO:0000259" key="3">
    <source>
        <dbReference type="Pfam" id="PF00501"/>
    </source>
</evidence>
<gene>
    <name evidence="4" type="ORF">HKK74_04690</name>
</gene>